<dbReference type="EMBL" id="SWLB01000010">
    <property type="protein sequence ID" value="KAF3334025.1"/>
    <property type="molecule type" value="Genomic_DNA"/>
</dbReference>
<evidence type="ECO:0000313" key="2">
    <source>
        <dbReference type="Proteomes" id="UP000623129"/>
    </source>
</evidence>
<name>A0A833QTX1_9POAL</name>
<protein>
    <submittedName>
        <fullName evidence="1">Uncharacterized protein</fullName>
    </submittedName>
</protein>
<proteinExistence type="predicted"/>
<organism evidence="1 2">
    <name type="scientific">Carex littledalei</name>
    <dbReference type="NCBI Taxonomy" id="544730"/>
    <lineage>
        <taxon>Eukaryota</taxon>
        <taxon>Viridiplantae</taxon>
        <taxon>Streptophyta</taxon>
        <taxon>Embryophyta</taxon>
        <taxon>Tracheophyta</taxon>
        <taxon>Spermatophyta</taxon>
        <taxon>Magnoliopsida</taxon>
        <taxon>Liliopsida</taxon>
        <taxon>Poales</taxon>
        <taxon>Cyperaceae</taxon>
        <taxon>Cyperoideae</taxon>
        <taxon>Cariceae</taxon>
        <taxon>Carex</taxon>
        <taxon>Carex subgen. Euthyceras</taxon>
    </lineage>
</organism>
<sequence>MVVASLLVLQQRAGGKFGTCMGQEFKAFVRYKSWCRVWMEGVVEGELRGGENLVEYTFLKLPDLVEYNSSEQTLCSHSTPPINLDNILSNSSSFARTASLPAGSSIHRITALYYSNHK</sequence>
<accession>A0A833QTX1</accession>
<reference evidence="1" key="1">
    <citation type="submission" date="2020-01" db="EMBL/GenBank/DDBJ databases">
        <title>Genome sequence of Kobresia littledalei, the first chromosome-level genome in the family Cyperaceae.</title>
        <authorList>
            <person name="Qu G."/>
        </authorList>
    </citation>
    <scope>NUCLEOTIDE SEQUENCE</scope>
    <source>
        <strain evidence="1">C.B.Clarke</strain>
        <tissue evidence="1">Leaf</tissue>
    </source>
</reference>
<gene>
    <name evidence="1" type="ORF">FCM35_KLT01716</name>
</gene>
<evidence type="ECO:0000313" key="1">
    <source>
        <dbReference type="EMBL" id="KAF3334025.1"/>
    </source>
</evidence>
<keyword evidence="2" id="KW-1185">Reference proteome</keyword>
<comment type="caution">
    <text evidence="1">The sequence shown here is derived from an EMBL/GenBank/DDBJ whole genome shotgun (WGS) entry which is preliminary data.</text>
</comment>
<dbReference type="AlphaFoldDB" id="A0A833QTX1"/>
<dbReference type="Proteomes" id="UP000623129">
    <property type="component" value="Unassembled WGS sequence"/>
</dbReference>